<evidence type="ECO:0000256" key="4">
    <source>
        <dbReference type="ARBA" id="ARBA00022989"/>
    </source>
</evidence>
<proteinExistence type="inferred from homology"/>
<reference evidence="8" key="2">
    <citation type="journal article" date="2007" name="Science">
        <title>Draft genome sequence of the sexually transmitted pathogen Trichomonas vaginalis.</title>
        <authorList>
            <person name="Carlton J.M."/>
            <person name="Hirt R.P."/>
            <person name="Silva J.C."/>
            <person name="Delcher A.L."/>
            <person name="Schatz M."/>
            <person name="Zhao Q."/>
            <person name="Wortman J.R."/>
            <person name="Bidwell S.L."/>
            <person name="Alsmark U.C.M."/>
            <person name="Besteiro S."/>
            <person name="Sicheritz-Ponten T."/>
            <person name="Noel C.J."/>
            <person name="Dacks J.B."/>
            <person name="Foster P.G."/>
            <person name="Simillion C."/>
            <person name="Van de Peer Y."/>
            <person name="Miranda-Saavedra D."/>
            <person name="Barton G.J."/>
            <person name="Westrop G.D."/>
            <person name="Mueller S."/>
            <person name="Dessi D."/>
            <person name="Fiori P.L."/>
            <person name="Ren Q."/>
            <person name="Paulsen I."/>
            <person name="Zhang H."/>
            <person name="Bastida-Corcuera F.D."/>
            <person name="Simoes-Barbosa A."/>
            <person name="Brown M.T."/>
            <person name="Hayes R.D."/>
            <person name="Mukherjee M."/>
            <person name="Okumura C.Y."/>
            <person name="Schneider R."/>
            <person name="Smith A.J."/>
            <person name="Vanacova S."/>
            <person name="Villalvazo M."/>
            <person name="Haas B.J."/>
            <person name="Pertea M."/>
            <person name="Feldblyum T.V."/>
            <person name="Utterback T.R."/>
            <person name="Shu C.L."/>
            <person name="Osoegawa K."/>
            <person name="de Jong P.J."/>
            <person name="Hrdy I."/>
            <person name="Horvathova L."/>
            <person name="Zubacova Z."/>
            <person name="Dolezal P."/>
            <person name="Malik S.B."/>
            <person name="Logsdon J.M. Jr."/>
            <person name="Henze K."/>
            <person name="Gupta A."/>
            <person name="Wang C.C."/>
            <person name="Dunne R.L."/>
            <person name="Upcroft J.A."/>
            <person name="Upcroft P."/>
            <person name="White O."/>
            <person name="Salzberg S.L."/>
            <person name="Tang P."/>
            <person name="Chiu C.-H."/>
            <person name="Lee Y.-S."/>
            <person name="Embley T.M."/>
            <person name="Coombs G.H."/>
            <person name="Mottram J.C."/>
            <person name="Tachezy J."/>
            <person name="Fraser-Liggett C.M."/>
            <person name="Johnson P.J."/>
        </authorList>
    </citation>
    <scope>NUCLEOTIDE SEQUENCE [LARGE SCALE GENOMIC DNA]</scope>
    <source>
        <strain evidence="8">G3</strain>
    </source>
</reference>
<dbReference type="OMA" id="YRSHNDS"/>
<dbReference type="KEGG" id="tva:4770382"/>
<evidence type="ECO:0000313" key="9">
    <source>
        <dbReference type="Proteomes" id="UP000001542"/>
    </source>
</evidence>
<comment type="similarity">
    <text evidence="2 6">Belongs to the CDC50/LEM3 family.</text>
</comment>
<reference evidence="8" key="1">
    <citation type="submission" date="2006-10" db="EMBL/GenBank/DDBJ databases">
        <authorList>
            <person name="Amadeo P."/>
            <person name="Zhao Q."/>
            <person name="Wortman J."/>
            <person name="Fraser-Liggett C."/>
            <person name="Carlton J."/>
        </authorList>
    </citation>
    <scope>NUCLEOTIDE SEQUENCE</scope>
    <source>
        <strain evidence="8">G3</strain>
    </source>
</reference>
<evidence type="ECO:0000256" key="5">
    <source>
        <dbReference type="ARBA" id="ARBA00023136"/>
    </source>
</evidence>
<keyword evidence="3 7" id="KW-0812">Transmembrane</keyword>
<keyword evidence="9" id="KW-1185">Reference proteome</keyword>
<evidence type="ECO:0000256" key="7">
    <source>
        <dbReference type="SAM" id="Phobius"/>
    </source>
</evidence>
<keyword evidence="5 6" id="KW-0472">Membrane</keyword>
<protein>
    <submittedName>
        <fullName evidence="8">Hypothetical 45.0 kDa protein in NOT1-MATAL2 intergenic region-related protein</fullName>
    </submittedName>
</protein>
<dbReference type="OrthoDB" id="340608at2759"/>
<dbReference type="AlphaFoldDB" id="A2E4J6"/>
<dbReference type="VEuPathDB" id="TrichDB:TVAG_445300"/>
<dbReference type="GO" id="GO:0005794">
    <property type="term" value="C:Golgi apparatus"/>
    <property type="evidence" value="ECO:0000318"/>
    <property type="project" value="GO_Central"/>
</dbReference>
<dbReference type="PANTHER" id="PTHR10926:SF0">
    <property type="entry name" value="CDC50, ISOFORM A"/>
    <property type="match status" value="1"/>
</dbReference>
<evidence type="ECO:0000313" key="8">
    <source>
        <dbReference type="EMBL" id="EAY12418.1"/>
    </source>
</evidence>
<keyword evidence="4 7" id="KW-1133">Transmembrane helix</keyword>
<dbReference type="GO" id="GO:0005886">
    <property type="term" value="C:plasma membrane"/>
    <property type="evidence" value="ECO:0000318"/>
    <property type="project" value="GO_Central"/>
</dbReference>
<feature type="transmembrane region" description="Helical" evidence="7">
    <location>
        <begin position="268"/>
        <end position="290"/>
    </location>
</feature>
<dbReference type="Proteomes" id="UP000001542">
    <property type="component" value="Unassembled WGS sequence"/>
</dbReference>
<organism evidence="8 9">
    <name type="scientific">Trichomonas vaginalis (strain ATCC PRA-98 / G3)</name>
    <dbReference type="NCBI Taxonomy" id="412133"/>
    <lineage>
        <taxon>Eukaryota</taxon>
        <taxon>Metamonada</taxon>
        <taxon>Parabasalia</taxon>
        <taxon>Trichomonadida</taxon>
        <taxon>Trichomonadidae</taxon>
        <taxon>Trichomonas</taxon>
    </lineage>
</organism>
<dbReference type="EMBL" id="DS113302">
    <property type="protein sequence ID" value="EAY12418.1"/>
    <property type="molecule type" value="Genomic_DNA"/>
</dbReference>
<dbReference type="PIRSF" id="PIRSF015840">
    <property type="entry name" value="DUF284_TM_euk"/>
    <property type="match status" value="1"/>
</dbReference>
<dbReference type="InParanoid" id="A2E4J6"/>
<gene>
    <name evidence="8" type="ORF">TVAG_445300</name>
</gene>
<comment type="subcellular location">
    <subcellularLocation>
        <location evidence="1">Membrane</location>
        <topology evidence="1">Multi-pass membrane protein</topology>
    </subcellularLocation>
</comment>
<dbReference type="VEuPathDB" id="TrichDB:TVAGG3_1050540"/>
<name>A2E4J6_TRIV3</name>
<dbReference type="STRING" id="5722.A2E4J6"/>
<dbReference type="RefSeq" id="XP_001324641.1">
    <property type="nucleotide sequence ID" value="XM_001324606.1"/>
</dbReference>
<evidence type="ECO:0000256" key="6">
    <source>
        <dbReference type="PIRNR" id="PIRNR015840"/>
    </source>
</evidence>
<sequence>MDDPLLHLAENQNNLLDKKYSGRRITLTRGLYCKIFVPIGILCFIMAIILKYTVPTAIEIVQEYDDYCPLGKTCDFIISVPKPMKFPIALLYQLDNFYQNHLGSVGSRSDAQLLGKYVDFDKMKMCAPYRSHNDSKDPTQWILPCGVEAISYFNDSFSMIPYQDINPTGCSRSGIKVRALNSRYSGHKWLEDNIVFPTEYISHRFSIWMDTAAFPSFRKMYGIIKGSGYLAGPNITISITNNYDATVFNGRKSLVLTTQGYDAVSLQYLFGLFIATGIVIELFCVFIFVYKK</sequence>
<feature type="transmembrane region" description="Helical" evidence="7">
    <location>
        <begin position="31"/>
        <end position="50"/>
    </location>
</feature>
<dbReference type="PANTHER" id="PTHR10926">
    <property type="entry name" value="CELL CYCLE CONTROL PROTEIN 50"/>
    <property type="match status" value="1"/>
</dbReference>
<evidence type="ECO:0000256" key="3">
    <source>
        <dbReference type="ARBA" id="ARBA00022692"/>
    </source>
</evidence>
<accession>A2E4J6</accession>
<dbReference type="eggNOG" id="KOG2952">
    <property type="taxonomic scope" value="Eukaryota"/>
</dbReference>
<dbReference type="GO" id="GO:0005783">
    <property type="term" value="C:endoplasmic reticulum"/>
    <property type="evidence" value="ECO:0000318"/>
    <property type="project" value="GO_Central"/>
</dbReference>
<dbReference type="InterPro" id="IPR005045">
    <property type="entry name" value="CDC50/LEM3_fam"/>
</dbReference>
<dbReference type="SMR" id="A2E4J6"/>
<dbReference type="Pfam" id="PF03381">
    <property type="entry name" value="CDC50"/>
    <property type="match status" value="1"/>
</dbReference>
<evidence type="ECO:0000256" key="1">
    <source>
        <dbReference type="ARBA" id="ARBA00004141"/>
    </source>
</evidence>
<evidence type="ECO:0000256" key="2">
    <source>
        <dbReference type="ARBA" id="ARBA00009457"/>
    </source>
</evidence>